<comment type="subunit">
    <text evidence="4 15">Monomer.</text>
</comment>
<evidence type="ECO:0000256" key="4">
    <source>
        <dbReference type="ARBA" id="ARBA00011245"/>
    </source>
</evidence>
<gene>
    <name evidence="15" type="primary">ileS</name>
    <name evidence="19" type="ORF">SAMN04488591_0187</name>
</gene>
<dbReference type="NCBIfam" id="TIGR00392">
    <property type="entry name" value="ileS"/>
    <property type="match status" value="1"/>
</dbReference>
<evidence type="ECO:0000313" key="19">
    <source>
        <dbReference type="EMBL" id="SFR32405.1"/>
    </source>
</evidence>
<dbReference type="Gene3D" id="3.40.50.620">
    <property type="entry name" value="HUPs"/>
    <property type="match status" value="2"/>
</dbReference>
<sequence>MTYPRTSPTGSSFGPAAVTPSPRFPEIEREVLAFWEADDTFRASIAQREGAEEWVFYDGPPFANGLPHYGHLLTGYAKDLFPRFQTMRGKKVDRVFGWDTHGLPAELEAMKQLGITEKDEIEQMGIDVFNAKARDSVLAYTHEWQDYVTRQARWVDFERGYKTLDLSYMESVLWAFKTLYEKGLAYEGYRVLPYCWRDETPLSAHELRMDDDVYKERQDPSVTVSFPLTGEKAASLGLVGVRALAWTTTPWTLPTNLALAVGPEIAYAVLPVGPNGASEGAQGERFLLARDLLGGYAKDLGYESADDALAAVQQTVTGAELGGVTYERLFDYYADAETWGTENAWQILVDDYVTTSDGTGIVHQAPAYGEDDQRVAGAAGIPTILSLDEGGRFLPQVTDVAGELWMDANTPLVRLLRAAGRLLRLQSYLHSYPHCWRCRNPLIYKAVSSWFVRVTDFKDEMLANNEQITWVPENVKHGQFGKWLEGARDWSISRNRYWGSPIPIWKSDDPEHPRVDAYGSLEELERDFGRLPRNAEGEVDLHRPYIDELTRPNPDDPTGRSTMRRIEDVFDVWFDSGSMPFAQVHYPFENQEWFDSHSPADFIVEYIGQTRGWFYLMHVLSTALFDRPAFTGVSCHGIVLGSDGYKMSKSLRNYPDVSEVFDRDGSDAMRWFLMSSSVLRGGNLSVTEEGIRAGVREFILPLWNSWYFFATYANAAGGPDGSGYEARWRTDSTDVLDRYILARTGDLVRGVQEDLEGLDSTTAAARLRDFAEVLTNWYIRRSRDRFWVGVDPSDPTTTEAFDTLYTVLETLTRVAAPLVPLIGERVWQGLTGGRSVHLADWPDAELFPHADDVRDAMDAVRELSSVGNALRKKEKLRVRLPLARFTVVTPQAAALAPFEDILRDELNVKAVELVAQGEGTAAEYGISHRLSVNARAAGPRLGKDVQRVIRAAKDGFWTEEGGVVTADGIALEPHEYELALETTGRPEGEALAVVPTGGFVLLDTATTPELEAEGLARDVIRAVQDTRKNADFDVSDRIRLQLRFDDADDATAVRSAFDAAGVAEETLAVEAVVLEAGADFAVAEFVADIAAGTYANRGGFSVAVSRIGDAS</sequence>
<dbReference type="Pfam" id="PF08264">
    <property type="entry name" value="Anticodon_1"/>
    <property type="match status" value="1"/>
</dbReference>
<keyword evidence="10 15" id="KW-0067">ATP-binding</keyword>
<feature type="region of interest" description="Disordered" evidence="16">
    <location>
        <begin position="1"/>
        <end position="21"/>
    </location>
</feature>
<dbReference type="InterPro" id="IPR009008">
    <property type="entry name" value="Val/Leu/Ile-tRNA-synth_edit"/>
</dbReference>
<evidence type="ECO:0000256" key="13">
    <source>
        <dbReference type="ARBA" id="ARBA00025217"/>
    </source>
</evidence>
<dbReference type="InterPro" id="IPR013155">
    <property type="entry name" value="M/V/L/I-tRNA-synth_anticd-bd"/>
</dbReference>
<comment type="subcellular location">
    <subcellularLocation>
        <location evidence="2 15">Cytoplasm</location>
    </subcellularLocation>
</comment>
<dbReference type="AlphaFoldDB" id="A0A1I6FR36"/>
<dbReference type="PRINTS" id="PR00984">
    <property type="entry name" value="TRNASYNTHILE"/>
</dbReference>
<dbReference type="EC" id="6.1.1.5" evidence="15"/>
<dbReference type="PANTHER" id="PTHR42780">
    <property type="entry name" value="SOLEUCYL-TRNA SYNTHETASE"/>
    <property type="match status" value="1"/>
</dbReference>
<evidence type="ECO:0000313" key="20">
    <source>
        <dbReference type="Proteomes" id="UP000198877"/>
    </source>
</evidence>
<dbReference type="SUPFAM" id="SSF50677">
    <property type="entry name" value="ValRS/IleRS/LeuRS editing domain"/>
    <property type="match status" value="1"/>
</dbReference>
<evidence type="ECO:0000256" key="12">
    <source>
        <dbReference type="ARBA" id="ARBA00023146"/>
    </source>
</evidence>
<keyword evidence="7 15" id="KW-0479">Metal-binding</keyword>
<evidence type="ECO:0000256" key="15">
    <source>
        <dbReference type="HAMAP-Rule" id="MF_02003"/>
    </source>
</evidence>
<feature type="short sequence motif" description="'HIGH' region" evidence="15">
    <location>
        <begin position="61"/>
        <end position="71"/>
    </location>
</feature>
<keyword evidence="11 15" id="KW-0648">Protein biosynthesis</keyword>
<evidence type="ECO:0000259" key="17">
    <source>
        <dbReference type="Pfam" id="PF00133"/>
    </source>
</evidence>
<dbReference type="Gene3D" id="1.10.730.10">
    <property type="entry name" value="Isoleucyl-tRNA Synthetase, Domain 1"/>
    <property type="match status" value="1"/>
</dbReference>
<dbReference type="FunFam" id="3.40.50.620:FF:000075">
    <property type="entry name" value="Isoleucine--tRNA ligase"/>
    <property type="match status" value="1"/>
</dbReference>
<dbReference type="Gene3D" id="3.90.740.10">
    <property type="entry name" value="Valyl/Leucyl/Isoleucyl-tRNA synthetase, editing domain"/>
    <property type="match status" value="1"/>
</dbReference>
<evidence type="ECO:0000256" key="9">
    <source>
        <dbReference type="ARBA" id="ARBA00022833"/>
    </source>
</evidence>
<dbReference type="SUPFAM" id="SSF52374">
    <property type="entry name" value="Nucleotidylyl transferase"/>
    <property type="match status" value="1"/>
</dbReference>
<dbReference type="CDD" id="cd00818">
    <property type="entry name" value="IleRS_core"/>
    <property type="match status" value="1"/>
</dbReference>
<evidence type="ECO:0000256" key="14">
    <source>
        <dbReference type="ARBA" id="ARBA00048359"/>
    </source>
</evidence>
<name>A0A1I6FR36_9MICO</name>
<evidence type="ECO:0000256" key="5">
    <source>
        <dbReference type="ARBA" id="ARBA00022490"/>
    </source>
</evidence>
<dbReference type="GO" id="GO:0006428">
    <property type="term" value="P:isoleucyl-tRNA aminoacylation"/>
    <property type="evidence" value="ECO:0007669"/>
    <property type="project" value="UniProtKB-UniRule"/>
</dbReference>
<comment type="catalytic activity">
    <reaction evidence="14 15">
        <text>tRNA(Ile) + L-isoleucine + ATP = L-isoleucyl-tRNA(Ile) + AMP + diphosphate</text>
        <dbReference type="Rhea" id="RHEA:11060"/>
        <dbReference type="Rhea" id="RHEA-COMP:9666"/>
        <dbReference type="Rhea" id="RHEA-COMP:9695"/>
        <dbReference type="ChEBI" id="CHEBI:30616"/>
        <dbReference type="ChEBI" id="CHEBI:33019"/>
        <dbReference type="ChEBI" id="CHEBI:58045"/>
        <dbReference type="ChEBI" id="CHEBI:78442"/>
        <dbReference type="ChEBI" id="CHEBI:78528"/>
        <dbReference type="ChEBI" id="CHEBI:456215"/>
        <dbReference type="EC" id="6.1.1.5"/>
    </reaction>
</comment>
<dbReference type="PANTHER" id="PTHR42780:SF1">
    <property type="entry name" value="ISOLEUCINE--TRNA LIGASE, CYTOPLASMIC"/>
    <property type="match status" value="1"/>
</dbReference>
<comment type="function">
    <text evidence="13 15">Catalyzes the attachment of isoleucine to tRNA(Ile). As IleRS can inadvertently accommodate and process structurally similar amino acids such as valine, to avoid such errors it has two additional distinct tRNA(Ile)-dependent editing activities. One activity is designated as 'pretransfer' editing and involves the hydrolysis of activated Val-AMP. The other activity is designated 'posttransfer' editing and involves deacylation of mischarged Val-tRNA(Ile).</text>
</comment>
<feature type="compositionally biased region" description="Polar residues" evidence="16">
    <location>
        <begin position="1"/>
        <end position="12"/>
    </location>
</feature>
<keyword evidence="5 15" id="KW-0963">Cytoplasm</keyword>
<comment type="cofactor">
    <cofactor evidence="1 15">
        <name>Zn(2+)</name>
        <dbReference type="ChEBI" id="CHEBI:29105"/>
    </cofactor>
</comment>
<dbReference type="Pfam" id="PF00133">
    <property type="entry name" value="tRNA-synt_1"/>
    <property type="match status" value="1"/>
</dbReference>
<dbReference type="CDD" id="cd07961">
    <property type="entry name" value="Anticodon_Ia_Ile_ABEc"/>
    <property type="match status" value="1"/>
</dbReference>
<dbReference type="GO" id="GO:0002161">
    <property type="term" value="F:aminoacyl-tRNA deacylase activity"/>
    <property type="evidence" value="ECO:0007669"/>
    <property type="project" value="InterPro"/>
</dbReference>
<dbReference type="GO" id="GO:0008270">
    <property type="term" value="F:zinc ion binding"/>
    <property type="evidence" value="ECO:0007669"/>
    <property type="project" value="UniProtKB-UniRule"/>
</dbReference>
<dbReference type="EMBL" id="FOYR01000001">
    <property type="protein sequence ID" value="SFR32405.1"/>
    <property type="molecule type" value="Genomic_DNA"/>
</dbReference>
<feature type="domain" description="Aminoacyl-tRNA synthetase class Ia" evidence="17">
    <location>
        <begin position="31"/>
        <end position="683"/>
    </location>
</feature>
<dbReference type="InterPro" id="IPR002301">
    <property type="entry name" value="Ile-tRNA-ligase"/>
</dbReference>
<proteinExistence type="inferred from homology"/>
<evidence type="ECO:0000256" key="1">
    <source>
        <dbReference type="ARBA" id="ARBA00001947"/>
    </source>
</evidence>
<dbReference type="PROSITE" id="PS00178">
    <property type="entry name" value="AA_TRNA_LIGASE_I"/>
    <property type="match status" value="1"/>
</dbReference>
<dbReference type="SUPFAM" id="SSF47323">
    <property type="entry name" value="Anticodon-binding domain of a subclass of class I aminoacyl-tRNA synthetases"/>
    <property type="match status" value="1"/>
</dbReference>
<keyword evidence="6 15" id="KW-0436">Ligase</keyword>
<evidence type="ECO:0000256" key="11">
    <source>
        <dbReference type="ARBA" id="ARBA00022917"/>
    </source>
</evidence>
<reference evidence="20" key="1">
    <citation type="submission" date="2016-10" db="EMBL/GenBank/DDBJ databases">
        <authorList>
            <person name="Varghese N."/>
            <person name="Submissions S."/>
        </authorList>
    </citation>
    <scope>NUCLEOTIDE SEQUENCE [LARGE SCALE GENOMIC DNA]</scope>
    <source>
        <strain evidence="20">CL127</strain>
    </source>
</reference>
<evidence type="ECO:0000256" key="16">
    <source>
        <dbReference type="SAM" id="MobiDB-lite"/>
    </source>
</evidence>
<dbReference type="Proteomes" id="UP000198877">
    <property type="component" value="Unassembled WGS sequence"/>
</dbReference>
<comment type="similarity">
    <text evidence="3 15">Belongs to the class-I aminoacyl-tRNA synthetase family. IleS type 2 subfamily.</text>
</comment>
<protein>
    <recommendedName>
        <fullName evidence="15">Isoleucine--tRNA ligase</fullName>
        <ecNumber evidence="15">6.1.1.5</ecNumber>
    </recommendedName>
    <alternativeName>
        <fullName evidence="15">Isoleucyl-tRNA synthetase</fullName>
        <shortName evidence="15">IleRS</shortName>
    </alternativeName>
</protein>
<evidence type="ECO:0000256" key="8">
    <source>
        <dbReference type="ARBA" id="ARBA00022741"/>
    </source>
</evidence>
<dbReference type="HAMAP" id="MF_02003">
    <property type="entry name" value="Ile_tRNA_synth_type2"/>
    <property type="match status" value="1"/>
</dbReference>
<evidence type="ECO:0000256" key="3">
    <source>
        <dbReference type="ARBA" id="ARBA00007078"/>
    </source>
</evidence>
<keyword evidence="8 15" id="KW-0547">Nucleotide-binding</keyword>
<dbReference type="RefSeq" id="WP_091734405.1">
    <property type="nucleotide sequence ID" value="NZ_FOYR01000001.1"/>
</dbReference>
<feature type="domain" description="Methionyl/Valyl/Leucyl/Isoleucyl-tRNA synthetase anticodon-binding" evidence="18">
    <location>
        <begin position="737"/>
        <end position="881"/>
    </location>
</feature>
<dbReference type="GO" id="GO:0005737">
    <property type="term" value="C:cytoplasm"/>
    <property type="evidence" value="ECO:0007669"/>
    <property type="project" value="UniProtKB-SubCell"/>
</dbReference>
<evidence type="ECO:0000256" key="7">
    <source>
        <dbReference type="ARBA" id="ARBA00022723"/>
    </source>
</evidence>
<evidence type="ECO:0000256" key="2">
    <source>
        <dbReference type="ARBA" id="ARBA00004496"/>
    </source>
</evidence>
<dbReference type="InterPro" id="IPR033709">
    <property type="entry name" value="Anticodon_Ile_ABEc"/>
</dbReference>
<keyword evidence="9 15" id="KW-0862">Zinc</keyword>
<dbReference type="FunFam" id="3.40.50.620:FF:000063">
    <property type="entry name" value="Isoleucine--tRNA ligase"/>
    <property type="match status" value="1"/>
</dbReference>
<dbReference type="InterPro" id="IPR023586">
    <property type="entry name" value="Ile-tRNA-ligase_type2"/>
</dbReference>
<feature type="short sequence motif" description="'KMSKS' region" evidence="15">
    <location>
        <begin position="646"/>
        <end position="650"/>
    </location>
</feature>
<dbReference type="Pfam" id="PF19302">
    <property type="entry name" value="DUF5915"/>
    <property type="match status" value="1"/>
</dbReference>
<evidence type="ECO:0000256" key="6">
    <source>
        <dbReference type="ARBA" id="ARBA00022598"/>
    </source>
</evidence>
<dbReference type="InterPro" id="IPR009080">
    <property type="entry name" value="tRNAsynth_Ia_anticodon-bd"/>
</dbReference>
<dbReference type="InterPro" id="IPR002300">
    <property type="entry name" value="aa-tRNA-synth_Ia"/>
</dbReference>
<dbReference type="InterPro" id="IPR014729">
    <property type="entry name" value="Rossmann-like_a/b/a_fold"/>
</dbReference>
<dbReference type="GO" id="GO:0004822">
    <property type="term" value="F:isoleucine-tRNA ligase activity"/>
    <property type="evidence" value="ECO:0007669"/>
    <property type="project" value="UniProtKB-UniRule"/>
</dbReference>
<evidence type="ECO:0000256" key="10">
    <source>
        <dbReference type="ARBA" id="ARBA00022840"/>
    </source>
</evidence>
<dbReference type="GO" id="GO:0000049">
    <property type="term" value="F:tRNA binding"/>
    <property type="evidence" value="ECO:0007669"/>
    <property type="project" value="InterPro"/>
</dbReference>
<comment type="domain">
    <text evidence="15">IleRS has two distinct active sites: one for aminoacylation and one for editing. The misactivated valine is translocated from the active site to the editing site, which sterically excludes the correctly activated isoleucine. The single editing site contains two valyl binding pockets, one specific for each substrate (Val-AMP or Val-tRNA(Ile)).</text>
</comment>
<organism evidence="19 20">
    <name type="scientific">Microbacterium azadirachtae</name>
    <dbReference type="NCBI Taxonomy" id="582680"/>
    <lineage>
        <taxon>Bacteria</taxon>
        <taxon>Bacillati</taxon>
        <taxon>Actinomycetota</taxon>
        <taxon>Actinomycetes</taxon>
        <taxon>Micrococcales</taxon>
        <taxon>Microbacteriaceae</taxon>
        <taxon>Microbacterium</taxon>
    </lineage>
</organism>
<accession>A0A1I6FR36</accession>
<feature type="binding site" evidence="15">
    <location>
        <position position="649"/>
    </location>
    <ligand>
        <name>ATP</name>
        <dbReference type="ChEBI" id="CHEBI:30616"/>
    </ligand>
</feature>
<dbReference type="InterPro" id="IPR001412">
    <property type="entry name" value="aa-tRNA-synth_I_CS"/>
</dbReference>
<evidence type="ECO:0000259" key="18">
    <source>
        <dbReference type="Pfam" id="PF08264"/>
    </source>
</evidence>
<keyword evidence="12 15" id="KW-0030">Aminoacyl-tRNA synthetase</keyword>
<dbReference type="GO" id="GO:0005524">
    <property type="term" value="F:ATP binding"/>
    <property type="evidence" value="ECO:0007669"/>
    <property type="project" value="UniProtKB-UniRule"/>
</dbReference>